<dbReference type="Pfam" id="PF00366">
    <property type="entry name" value="Ribosomal_S17"/>
    <property type="match status" value="1"/>
</dbReference>
<organism evidence="5 6">
    <name type="scientific">Aspergillus homomorphus (strain CBS 101889)</name>
    <dbReference type="NCBI Taxonomy" id="1450537"/>
    <lineage>
        <taxon>Eukaryota</taxon>
        <taxon>Fungi</taxon>
        <taxon>Dikarya</taxon>
        <taxon>Ascomycota</taxon>
        <taxon>Pezizomycotina</taxon>
        <taxon>Eurotiomycetes</taxon>
        <taxon>Eurotiomycetidae</taxon>
        <taxon>Eurotiales</taxon>
        <taxon>Aspergillaceae</taxon>
        <taxon>Aspergillus</taxon>
        <taxon>Aspergillus subgen. Circumdati</taxon>
    </lineage>
</organism>
<evidence type="ECO:0000313" key="6">
    <source>
        <dbReference type="Proteomes" id="UP000248961"/>
    </source>
</evidence>
<keyword evidence="6" id="KW-1185">Reference proteome</keyword>
<dbReference type="OrthoDB" id="274752at2759"/>
<dbReference type="STRING" id="1450537.A0A395HP11"/>
<dbReference type="Proteomes" id="UP000248961">
    <property type="component" value="Unassembled WGS sequence"/>
</dbReference>
<feature type="region of interest" description="Disordered" evidence="4">
    <location>
        <begin position="38"/>
        <end position="98"/>
    </location>
</feature>
<feature type="compositionally biased region" description="Basic residues" evidence="4">
    <location>
        <begin position="84"/>
        <end position="93"/>
    </location>
</feature>
<evidence type="ECO:0000256" key="2">
    <source>
        <dbReference type="ARBA" id="ARBA00022980"/>
    </source>
</evidence>
<dbReference type="GO" id="GO:0003735">
    <property type="term" value="F:structural constituent of ribosome"/>
    <property type="evidence" value="ECO:0007669"/>
    <property type="project" value="InterPro"/>
</dbReference>
<dbReference type="AlphaFoldDB" id="A0A395HP11"/>
<reference evidence="5 6" key="1">
    <citation type="submission" date="2018-02" db="EMBL/GenBank/DDBJ databases">
        <title>The genomes of Aspergillus section Nigri reveals drivers in fungal speciation.</title>
        <authorList>
            <consortium name="DOE Joint Genome Institute"/>
            <person name="Vesth T.C."/>
            <person name="Nybo J."/>
            <person name="Theobald S."/>
            <person name="Brandl J."/>
            <person name="Frisvad J.C."/>
            <person name="Nielsen K.F."/>
            <person name="Lyhne E.K."/>
            <person name="Kogle M.E."/>
            <person name="Kuo A."/>
            <person name="Riley R."/>
            <person name="Clum A."/>
            <person name="Nolan M."/>
            <person name="Lipzen A."/>
            <person name="Salamov A."/>
            <person name="Henrissat B."/>
            <person name="Wiebenga A."/>
            <person name="De vries R.P."/>
            <person name="Grigoriev I.V."/>
            <person name="Mortensen U.H."/>
            <person name="Andersen M.R."/>
            <person name="Baker S.E."/>
        </authorList>
    </citation>
    <scope>NUCLEOTIDE SEQUENCE [LARGE SCALE GENOMIC DNA]</scope>
    <source>
        <strain evidence="5 6">CBS 101889</strain>
    </source>
</reference>
<gene>
    <name evidence="5" type="ORF">BO97DRAFT_407610</name>
</gene>
<keyword evidence="2" id="KW-0689">Ribosomal protein</keyword>
<dbReference type="EMBL" id="KZ824302">
    <property type="protein sequence ID" value="RAL09671.1"/>
    <property type="molecule type" value="Genomic_DNA"/>
</dbReference>
<dbReference type="GO" id="GO:0006412">
    <property type="term" value="P:translation"/>
    <property type="evidence" value="ECO:0007669"/>
    <property type="project" value="InterPro"/>
</dbReference>
<dbReference type="SUPFAM" id="SSF50249">
    <property type="entry name" value="Nucleic acid-binding proteins"/>
    <property type="match status" value="1"/>
</dbReference>
<dbReference type="InterPro" id="IPR000266">
    <property type="entry name" value="Ribosomal_uS17"/>
</dbReference>
<accession>A0A395HP11</accession>
<name>A0A395HP11_ASPHC</name>
<feature type="compositionally biased region" description="Basic and acidic residues" evidence="4">
    <location>
        <begin position="190"/>
        <end position="205"/>
    </location>
</feature>
<evidence type="ECO:0000256" key="4">
    <source>
        <dbReference type="SAM" id="MobiDB-lite"/>
    </source>
</evidence>
<feature type="compositionally biased region" description="Low complexity" evidence="4">
    <location>
        <begin position="257"/>
        <end position="275"/>
    </location>
</feature>
<evidence type="ECO:0000256" key="3">
    <source>
        <dbReference type="ARBA" id="ARBA00023274"/>
    </source>
</evidence>
<keyword evidence="3" id="KW-0687">Ribonucleoprotein</keyword>
<protein>
    <submittedName>
        <fullName evidence="5">Nucleic acid-binding protein</fullName>
    </submittedName>
</protein>
<feature type="compositionally biased region" description="Basic and acidic residues" evidence="4">
    <location>
        <begin position="65"/>
        <end position="78"/>
    </location>
</feature>
<comment type="similarity">
    <text evidence="1">Belongs to the universal ribosomal protein uS17 family.</text>
</comment>
<feature type="compositionally biased region" description="Low complexity" evidence="4">
    <location>
        <begin position="283"/>
        <end position="295"/>
    </location>
</feature>
<feature type="compositionally biased region" description="Basic residues" evidence="4">
    <location>
        <begin position="247"/>
        <end position="256"/>
    </location>
</feature>
<dbReference type="GO" id="GO:1990904">
    <property type="term" value="C:ribonucleoprotein complex"/>
    <property type="evidence" value="ECO:0007669"/>
    <property type="project" value="UniProtKB-KW"/>
</dbReference>
<dbReference type="VEuPathDB" id="FungiDB:BO97DRAFT_407610"/>
<dbReference type="Gene3D" id="2.40.50.140">
    <property type="entry name" value="Nucleic acid-binding proteins"/>
    <property type="match status" value="1"/>
</dbReference>
<evidence type="ECO:0000313" key="5">
    <source>
        <dbReference type="EMBL" id="RAL09671.1"/>
    </source>
</evidence>
<proteinExistence type="inferred from homology"/>
<feature type="compositionally biased region" description="Basic and acidic residues" evidence="4">
    <location>
        <begin position="212"/>
        <end position="228"/>
    </location>
</feature>
<sequence length="295" mass="33666">MSFSNLVRAFQPLRLSVLRTSAPASQYLSRPTIFQRSIASTSPKFLEQQPEQPPQPPQQEQQEQQSEHQPEQEQKEQQEQPPIRTRKASKSVKTKVPPSLRQYPYKLKKGTVVSAGRMERTVRVEHLNIEWDAHLRKYYPKKVYIKVSDPRESLREGDVIEFSSGAPKGRRVNHVVERIIAPFGQPLEDRPAVMTREERDAERATKRQAKWQRRETKRREAAGGDKKLQKQTQKHSPSREHIGRIQKLIHQRRKSKVPALTPKKAAPAAEAAEAAQDAKDVPAAKTAPAAKANLN</sequence>
<feature type="region of interest" description="Disordered" evidence="4">
    <location>
        <begin position="190"/>
        <end position="295"/>
    </location>
</feature>
<dbReference type="GO" id="GO:0005840">
    <property type="term" value="C:ribosome"/>
    <property type="evidence" value="ECO:0007669"/>
    <property type="project" value="UniProtKB-KW"/>
</dbReference>
<dbReference type="GeneID" id="37199963"/>
<dbReference type="InterPro" id="IPR012340">
    <property type="entry name" value="NA-bd_OB-fold"/>
</dbReference>
<evidence type="ECO:0000256" key="1">
    <source>
        <dbReference type="ARBA" id="ARBA00010254"/>
    </source>
</evidence>
<dbReference type="RefSeq" id="XP_025548825.1">
    <property type="nucleotide sequence ID" value="XM_025695674.1"/>
</dbReference>